<dbReference type="EC" id="4.1.2.4" evidence="7"/>
<gene>
    <name evidence="7 8" type="primary">deoC</name>
    <name evidence="8" type="ORF">EI546_01660</name>
</gene>
<evidence type="ECO:0000256" key="1">
    <source>
        <dbReference type="ARBA" id="ARBA00010936"/>
    </source>
</evidence>
<name>A0A410FZQ6_9FLAO</name>
<evidence type="ECO:0000256" key="5">
    <source>
        <dbReference type="ARBA" id="ARBA00048791"/>
    </source>
</evidence>
<feature type="active site" description="Proton donor/acceptor" evidence="7">
    <location>
        <position position="180"/>
    </location>
</feature>
<reference evidence="8 9" key="1">
    <citation type="submission" date="2019-01" db="EMBL/GenBank/DDBJ databases">
        <title>Complete genome sequencing of Aequorivita sp. H23M31.</title>
        <authorList>
            <person name="Bae J.-W."/>
        </authorList>
    </citation>
    <scope>NUCLEOTIDE SEQUENCE [LARGE SCALE GENOMIC DNA]</scope>
    <source>
        <strain evidence="8 9">H23M31</strain>
    </source>
</reference>
<evidence type="ECO:0000256" key="2">
    <source>
        <dbReference type="ARBA" id="ARBA00022490"/>
    </source>
</evidence>
<accession>A0A410FZQ6</accession>
<dbReference type="GO" id="GO:0009264">
    <property type="term" value="P:deoxyribonucleotide catabolic process"/>
    <property type="evidence" value="ECO:0007669"/>
    <property type="project" value="UniProtKB-UniRule"/>
</dbReference>
<dbReference type="NCBIfam" id="TIGR00126">
    <property type="entry name" value="deoC"/>
    <property type="match status" value="1"/>
</dbReference>
<proteinExistence type="inferred from homology"/>
<dbReference type="GO" id="GO:0005737">
    <property type="term" value="C:cytoplasm"/>
    <property type="evidence" value="ECO:0007669"/>
    <property type="project" value="UniProtKB-SubCell"/>
</dbReference>
<feature type="active site" description="Schiff-base intermediate with acetaldehyde" evidence="7">
    <location>
        <position position="151"/>
    </location>
</feature>
<comment type="function">
    <text evidence="6 7">Catalyzes a reversible aldol reaction between acetaldehyde and D-glyceraldehyde 3-phosphate to generate 2-deoxy-D-ribose 5-phosphate.</text>
</comment>
<evidence type="ECO:0000256" key="4">
    <source>
        <dbReference type="ARBA" id="ARBA00023270"/>
    </source>
</evidence>
<dbReference type="InterPro" id="IPR028581">
    <property type="entry name" value="DeoC_typeI"/>
</dbReference>
<organism evidence="8 9">
    <name type="scientific">Aequorivita ciconiae</name>
    <dbReference type="NCBI Taxonomy" id="2494375"/>
    <lineage>
        <taxon>Bacteria</taxon>
        <taxon>Pseudomonadati</taxon>
        <taxon>Bacteroidota</taxon>
        <taxon>Flavobacteriia</taxon>
        <taxon>Flavobacteriales</taxon>
        <taxon>Flavobacteriaceae</taxon>
        <taxon>Aequorivita</taxon>
    </lineage>
</organism>
<keyword evidence="3 7" id="KW-0456">Lyase</keyword>
<evidence type="ECO:0000313" key="9">
    <source>
        <dbReference type="Proteomes" id="UP000285517"/>
    </source>
</evidence>
<dbReference type="EMBL" id="CP034951">
    <property type="protein sequence ID" value="QAA80512.1"/>
    <property type="molecule type" value="Genomic_DNA"/>
</dbReference>
<dbReference type="PANTHER" id="PTHR10889:SF1">
    <property type="entry name" value="DEOXYRIBOSE-PHOSPHATE ALDOLASE"/>
    <property type="match status" value="1"/>
</dbReference>
<dbReference type="CDD" id="cd00959">
    <property type="entry name" value="DeoC"/>
    <property type="match status" value="1"/>
</dbReference>
<dbReference type="OrthoDB" id="9778711at2"/>
<comment type="subcellular location">
    <subcellularLocation>
        <location evidence="7">Cytoplasm</location>
    </subcellularLocation>
</comment>
<keyword evidence="9" id="KW-1185">Reference proteome</keyword>
<dbReference type="InterPro" id="IPR013785">
    <property type="entry name" value="Aldolase_TIM"/>
</dbReference>
<dbReference type="InterPro" id="IPR011343">
    <property type="entry name" value="DeoC"/>
</dbReference>
<dbReference type="InterPro" id="IPR002915">
    <property type="entry name" value="DeoC/FbaB/LacD_aldolase"/>
</dbReference>
<dbReference type="FunFam" id="3.20.20.70:FF:000044">
    <property type="entry name" value="Deoxyribose-phosphate aldolase"/>
    <property type="match status" value="1"/>
</dbReference>
<evidence type="ECO:0000313" key="8">
    <source>
        <dbReference type="EMBL" id="QAA80512.1"/>
    </source>
</evidence>
<protein>
    <recommendedName>
        <fullName evidence="7">Deoxyribose-phosphate aldolase</fullName>
        <shortName evidence="7">DERA</shortName>
        <ecNumber evidence="7">4.1.2.4</ecNumber>
    </recommendedName>
    <alternativeName>
        <fullName evidence="7">2-deoxy-D-ribose 5-phosphate aldolase</fullName>
    </alternativeName>
    <alternativeName>
        <fullName evidence="7">Phosphodeoxyriboaldolase</fullName>
        <shortName evidence="7">Deoxyriboaldolase</shortName>
    </alternativeName>
</protein>
<dbReference type="SUPFAM" id="SSF51569">
    <property type="entry name" value="Aldolase"/>
    <property type="match status" value="1"/>
</dbReference>
<evidence type="ECO:0000256" key="7">
    <source>
        <dbReference type="HAMAP-Rule" id="MF_00114"/>
    </source>
</evidence>
<feature type="active site" description="Proton donor/acceptor" evidence="7">
    <location>
        <position position="89"/>
    </location>
</feature>
<sequence>MALNQNIDHTLLKPTATTEDIDKLCEEAIKYGFYAICIHSSYVPLAKEKLKNSNVKIATVVGFPLGASSPESKIREALIAIDYGADEIDMVMNIGFFKSQWTEAVTKEIEEVKKAIGDKVLKVIIETCYLSDDEIKTACTLVIKGGADYVKTSTGFGSSGATEHDVKIMLDAVGKNLKVKASGGIKDAATAEKYVKMGVSRLGTSSGVEIVSGGSKKEDNERTY</sequence>
<evidence type="ECO:0000256" key="3">
    <source>
        <dbReference type="ARBA" id="ARBA00023239"/>
    </source>
</evidence>
<dbReference type="UniPathway" id="UPA00002">
    <property type="reaction ID" value="UER00468"/>
</dbReference>
<dbReference type="GO" id="GO:0006018">
    <property type="term" value="P:2-deoxyribose 1-phosphate catabolic process"/>
    <property type="evidence" value="ECO:0007669"/>
    <property type="project" value="UniProtKB-UniRule"/>
</dbReference>
<comment type="pathway">
    <text evidence="7">Carbohydrate degradation; 2-deoxy-D-ribose 1-phosphate degradation; D-glyceraldehyde 3-phosphate and acetaldehyde from 2-deoxy-alpha-D-ribose 1-phosphate: step 2/2.</text>
</comment>
<comment type="catalytic activity">
    <reaction evidence="5 7">
        <text>2-deoxy-D-ribose 5-phosphate = D-glyceraldehyde 3-phosphate + acetaldehyde</text>
        <dbReference type="Rhea" id="RHEA:12821"/>
        <dbReference type="ChEBI" id="CHEBI:15343"/>
        <dbReference type="ChEBI" id="CHEBI:59776"/>
        <dbReference type="ChEBI" id="CHEBI:62877"/>
        <dbReference type="EC" id="4.1.2.4"/>
    </reaction>
</comment>
<comment type="similarity">
    <text evidence="1 7">Belongs to the DeoC/FbaB aldolase family. DeoC type 1 subfamily.</text>
</comment>
<dbReference type="PIRSF" id="PIRSF001357">
    <property type="entry name" value="DeoC"/>
    <property type="match status" value="1"/>
</dbReference>
<dbReference type="SMART" id="SM01133">
    <property type="entry name" value="DeoC"/>
    <property type="match status" value="1"/>
</dbReference>
<evidence type="ECO:0000256" key="6">
    <source>
        <dbReference type="ARBA" id="ARBA00056337"/>
    </source>
</evidence>
<dbReference type="GO" id="GO:0004139">
    <property type="term" value="F:deoxyribose-phosphate aldolase activity"/>
    <property type="evidence" value="ECO:0007669"/>
    <property type="project" value="UniProtKB-UniRule"/>
</dbReference>
<dbReference type="RefSeq" id="WP_128248912.1">
    <property type="nucleotide sequence ID" value="NZ_CP034951.1"/>
</dbReference>
<dbReference type="Pfam" id="PF01791">
    <property type="entry name" value="DeoC"/>
    <property type="match status" value="1"/>
</dbReference>
<dbReference type="GO" id="GO:0016052">
    <property type="term" value="P:carbohydrate catabolic process"/>
    <property type="evidence" value="ECO:0007669"/>
    <property type="project" value="TreeGrafter"/>
</dbReference>
<keyword evidence="2 7" id="KW-0963">Cytoplasm</keyword>
<dbReference type="KEGG" id="aev:EI546_01660"/>
<dbReference type="Proteomes" id="UP000285517">
    <property type="component" value="Chromosome"/>
</dbReference>
<dbReference type="Gene3D" id="3.20.20.70">
    <property type="entry name" value="Aldolase class I"/>
    <property type="match status" value="1"/>
</dbReference>
<dbReference type="PANTHER" id="PTHR10889">
    <property type="entry name" value="DEOXYRIBOSE-PHOSPHATE ALDOLASE"/>
    <property type="match status" value="1"/>
</dbReference>
<dbReference type="AlphaFoldDB" id="A0A410FZQ6"/>
<keyword evidence="4 7" id="KW-0704">Schiff base</keyword>
<dbReference type="HAMAP" id="MF_00114">
    <property type="entry name" value="DeoC_type1"/>
    <property type="match status" value="1"/>
</dbReference>